<evidence type="ECO:0000259" key="3">
    <source>
        <dbReference type="Pfam" id="PF05065"/>
    </source>
</evidence>
<reference evidence="4 5" key="1">
    <citation type="journal article" date="2018" name="Front. Microbiol.">
        <title>Comparative Genomics of the Herbivore Gut Symbiont Lactobacillus reuteri Reveals Genetic Diversity and Lifestyle Adaptation.</title>
        <authorList>
            <person name="Zhao J."/>
        </authorList>
    </citation>
    <scope>NUCLEOTIDE SEQUENCE [LARGE SCALE GENOMIC DNA]</scope>
    <source>
        <strain evidence="4 5">LR12</strain>
    </source>
</reference>
<evidence type="ECO:0000256" key="2">
    <source>
        <dbReference type="SAM" id="Coils"/>
    </source>
</evidence>
<dbReference type="NCBIfam" id="TIGR01554">
    <property type="entry name" value="major_cap_HK97"/>
    <property type="match status" value="1"/>
</dbReference>
<dbReference type="Pfam" id="PF05065">
    <property type="entry name" value="Phage_capsid"/>
    <property type="match status" value="1"/>
</dbReference>
<dbReference type="SUPFAM" id="SSF56563">
    <property type="entry name" value="Major capsid protein gp5"/>
    <property type="match status" value="1"/>
</dbReference>
<name>A0A317GJX9_LIMRT</name>
<feature type="domain" description="Phage capsid-like C-terminal" evidence="3">
    <location>
        <begin position="122"/>
        <end position="384"/>
    </location>
</feature>
<accession>A0A317GJX9</accession>
<feature type="coiled-coil region" evidence="2">
    <location>
        <begin position="41"/>
        <end position="68"/>
    </location>
</feature>
<organism evidence="4 5">
    <name type="scientific">Limosilactobacillus reuteri</name>
    <name type="common">Lactobacillus reuteri</name>
    <dbReference type="NCBI Taxonomy" id="1598"/>
    <lineage>
        <taxon>Bacteria</taxon>
        <taxon>Bacillati</taxon>
        <taxon>Bacillota</taxon>
        <taxon>Bacilli</taxon>
        <taxon>Lactobacillales</taxon>
        <taxon>Lactobacillaceae</taxon>
        <taxon>Limosilactobacillus</taxon>
    </lineage>
</organism>
<protein>
    <submittedName>
        <fullName evidence="4">Phage major capsid protein</fullName>
    </submittedName>
</protein>
<dbReference type="AlphaFoldDB" id="A0A317GJX9"/>
<evidence type="ECO:0000313" key="5">
    <source>
        <dbReference type="Proteomes" id="UP000245866"/>
    </source>
</evidence>
<gene>
    <name evidence="4" type="ORF">DKZ23_02410</name>
</gene>
<dbReference type="EMBL" id="QGHS01000016">
    <property type="protein sequence ID" value="PWT48596.1"/>
    <property type="molecule type" value="Genomic_DNA"/>
</dbReference>
<proteinExistence type="predicted"/>
<sequence length="403" mass="44400">MTMSTINELNDAWIAKGQKVSDLNAQLNAAVLDDNFMKDKFAELKTKRDNLAAQRDAIKDQLDEARAAEVVKMQDKDKKPLNREETKLRDQFANNIKNMLRGRFDAISSDATVDNDGNGGLGLTIPVDIQTAIHELVRQFATLQNYVNVESVSTSKGSRVYENEADIQPMVKVDEGTEIPGTDVAKLHLIKFLISDYGAIFTLTNNLLNDTAENLLAWLTTQIAKKDAVTRNVAILNVMDKAPKKPTITKFDDVKDLVNNTLDPAIEATSIFITNQSGYNVLSKVKDAEGRYLLQPNPTQPDVYQIEGKTVVRIADKWLPDVNGSHPLYFGDFKQAVTVFDRQSMALMATNVGAGGFETNTYKVRVLDRFDVQATDTGAMAVGSFKTVDNQAATTPEASGKTA</sequence>
<comment type="caution">
    <text evidence="4">The sequence shown here is derived from an EMBL/GenBank/DDBJ whole genome shotgun (WGS) entry which is preliminary data.</text>
</comment>
<keyword evidence="2" id="KW-0175">Coiled coil</keyword>
<evidence type="ECO:0000256" key="1">
    <source>
        <dbReference type="ARBA" id="ARBA00004328"/>
    </source>
</evidence>
<comment type="subcellular location">
    <subcellularLocation>
        <location evidence="1">Virion</location>
    </subcellularLocation>
</comment>
<evidence type="ECO:0000313" key="4">
    <source>
        <dbReference type="EMBL" id="PWT48596.1"/>
    </source>
</evidence>
<dbReference type="InterPro" id="IPR054612">
    <property type="entry name" value="Phage_capsid-like_C"/>
</dbReference>
<dbReference type="Proteomes" id="UP000245866">
    <property type="component" value="Unassembled WGS sequence"/>
</dbReference>
<dbReference type="InterPro" id="IPR024455">
    <property type="entry name" value="Phage_capsid"/>
</dbReference>